<organism evidence="1 2">
    <name type="scientific">Parathielavia hyrcaniae</name>
    <dbReference type="NCBI Taxonomy" id="113614"/>
    <lineage>
        <taxon>Eukaryota</taxon>
        <taxon>Fungi</taxon>
        <taxon>Dikarya</taxon>
        <taxon>Ascomycota</taxon>
        <taxon>Pezizomycotina</taxon>
        <taxon>Sordariomycetes</taxon>
        <taxon>Sordariomycetidae</taxon>
        <taxon>Sordariales</taxon>
        <taxon>Chaetomiaceae</taxon>
        <taxon>Parathielavia</taxon>
    </lineage>
</organism>
<comment type="caution">
    <text evidence="1">The sequence shown here is derived from an EMBL/GenBank/DDBJ whole genome shotgun (WGS) entry which is preliminary data.</text>
</comment>
<name>A0AAN6PT33_9PEZI</name>
<reference evidence="1" key="2">
    <citation type="submission" date="2023-05" db="EMBL/GenBank/DDBJ databases">
        <authorList>
            <consortium name="Lawrence Berkeley National Laboratory"/>
            <person name="Steindorff A."/>
            <person name="Hensen N."/>
            <person name="Bonometti L."/>
            <person name="Westerberg I."/>
            <person name="Brannstrom I.O."/>
            <person name="Guillou S."/>
            <person name="Cros-Aarteil S."/>
            <person name="Calhoun S."/>
            <person name="Haridas S."/>
            <person name="Kuo A."/>
            <person name="Mondo S."/>
            <person name="Pangilinan J."/>
            <person name="Riley R."/>
            <person name="Labutti K."/>
            <person name="Andreopoulos B."/>
            <person name="Lipzen A."/>
            <person name="Chen C."/>
            <person name="Yanf M."/>
            <person name="Daum C."/>
            <person name="Ng V."/>
            <person name="Clum A."/>
            <person name="Ohm R."/>
            <person name="Martin F."/>
            <person name="Silar P."/>
            <person name="Natvig D."/>
            <person name="Lalanne C."/>
            <person name="Gautier V."/>
            <person name="Ament-Velasquez S.L."/>
            <person name="Kruys A."/>
            <person name="Hutchinson M.I."/>
            <person name="Powell A.J."/>
            <person name="Barry K."/>
            <person name="Miller A.N."/>
            <person name="Grigoriev I.V."/>
            <person name="Debuchy R."/>
            <person name="Gladieux P."/>
            <person name="Thoren M.H."/>
            <person name="Johannesson H."/>
        </authorList>
    </citation>
    <scope>NUCLEOTIDE SEQUENCE</scope>
    <source>
        <strain evidence="1">CBS 757.83</strain>
    </source>
</reference>
<accession>A0AAN6PT33</accession>
<evidence type="ECO:0000313" key="2">
    <source>
        <dbReference type="Proteomes" id="UP001305647"/>
    </source>
</evidence>
<dbReference type="Proteomes" id="UP001305647">
    <property type="component" value="Unassembled WGS sequence"/>
</dbReference>
<proteinExistence type="predicted"/>
<sequence>MDIAMTHDTARAVPSCHDFPITPNVDYMIPSRLNAFDALGRAMGTKKSLKEQIRDAKAIIDLPLDPKLYPKIQGPDKRKRLELYRRQILGLPRVLQHLRRGGNNFGR</sequence>
<gene>
    <name evidence="1" type="ORF">N658DRAFT_489217</name>
</gene>
<keyword evidence="2" id="KW-1185">Reference proteome</keyword>
<protein>
    <submittedName>
        <fullName evidence="1">Uncharacterized protein</fullName>
    </submittedName>
</protein>
<dbReference type="AlphaFoldDB" id="A0AAN6PT33"/>
<reference evidence="1" key="1">
    <citation type="journal article" date="2023" name="Mol. Phylogenet. Evol.">
        <title>Genome-scale phylogeny and comparative genomics of the fungal order Sordariales.</title>
        <authorList>
            <person name="Hensen N."/>
            <person name="Bonometti L."/>
            <person name="Westerberg I."/>
            <person name="Brannstrom I.O."/>
            <person name="Guillou S."/>
            <person name="Cros-Aarteil S."/>
            <person name="Calhoun S."/>
            <person name="Haridas S."/>
            <person name="Kuo A."/>
            <person name="Mondo S."/>
            <person name="Pangilinan J."/>
            <person name="Riley R."/>
            <person name="LaButti K."/>
            <person name="Andreopoulos B."/>
            <person name="Lipzen A."/>
            <person name="Chen C."/>
            <person name="Yan M."/>
            <person name="Daum C."/>
            <person name="Ng V."/>
            <person name="Clum A."/>
            <person name="Steindorff A."/>
            <person name="Ohm R.A."/>
            <person name="Martin F."/>
            <person name="Silar P."/>
            <person name="Natvig D.O."/>
            <person name="Lalanne C."/>
            <person name="Gautier V."/>
            <person name="Ament-Velasquez S.L."/>
            <person name="Kruys A."/>
            <person name="Hutchinson M.I."/>
            <person name="Powell A.J."/>
            <person name="Barry K."/>
            <person name="Miller A.N."/>
            <person name="Grigoriev I.V."/>
            <person name="Debuchy R."/>
            <person name="Gladieux P."/>
            <person name="Hiltunen Thoren M."/>
            <person name="Johannesson H."/>
        </authorList>
    </citation>
    <scope>NUCLEOTIDE SEQUENCE</scope>
    <source>
        <strain evidence="1">CBS 757.83</strain>
    </source>
</reference>
<evidence type="ECO:0000313" key="1">
    <source>
        <dbReference type="EMBL" id="KAK4097457.1"/>
    </source>
</evidence>
<dbReference type="EMBL" id="MU863675">
    <property type="protein sequence ID" value="KAK4097457.1"/>
    <property type="molecule type" value="Genomic_DNA"/>
</dbReference>